<dbReference type="PROSITE" id="PS50110">
    <property type="entry name" value="RESPONSE_REGULATORY"/>
    <property type="match status" value="1"/>
</dbReference>
<keyword evidence="2" id="KW-1003">Cell membrane</keyword>
<dbReference type="SUPFAM" id="SSF47226">
    <property type="entry name" value="Histidine-containing phosphotransfer domain, HPT domain"/>
    <property type="match status" value="1"/>
</dbReference>
<evidence type="ECO:0000259" key="13">
    <source>
        <dbReference type="PROSITE" id="PS50894"/>
    </source>
</evidence>
<dbReference type="RefSeq" id="WP_305945980.1">
    <property type="nucleotide sequence ID" value="NZ_JAUZVY010000005.1"/>
</dbReference>
<evidence type="ECO:0000313" key="15">
    <source>
        <dbReference type="Proteomes" id="UP001236258"/>
    </source>
</evidence>
<keyword evidence="7" id="KW-1133">Transmembrane helix</keyword>
<evidence type="ECO:0000313" key="14">
    <source>
        <dbReference type="EMBL" id="MDP4529936.1"/>
    </source>
</evidence>
<dbReference type="SMART" id="SM00448">
    <property type="entry name" value="REC"/>
    <property type="match status" value="1"/>
</dbReference>
<dbReference type="Pfam" id="PF01627">
    <property type="entry name" value="Hpt"/>
    <property type="match status" value="1"/>
</dbReference>
<keyword evidence="3 11" id="KW-0597">Phosphoprotein</keyword>
<comment type="subcellular location">
    <subcellularLocation>
        <location evidence="1">Cell membrane</location>
        <topology evidence="1">Multi-pass membrane protein</topology>
    </subcellularLocation>
</comment>
<evidence type="ECO:0000259" key="12">
    <source>
        <dbReference type="PROSITE" id="PS50110"/>
    </source>
</evidence>
<reference evidence="14 15" key="1">
    <citation type="submission" date="2023-08" db="EMBL/GenBank/DDBJ databases">
        <authorList>
            <person name="Joshi A."/>
            <person name="Thite S."/>
        </authorList>
    </citation>
    <scope>NUCLEOTIDE SEQUENCE [LARGE SCALE GENOMIC DNA]</scope>
    <source>
        <strain evidence="14 15">1E1</strain>
    </source>
</reference>
<dbReference type="CDD" id="cd17546">
    <property type="entry name" value="REC_hyHK_CKI1_RcsC-like"/>
    <property type="match status" value="1"/>
</dbReference>
<evidence type="ECO:0000256" key="7">
    <source>
        <dbReference type="ARBA" id="ARBA00022989"/>
    </source>
</evidence>
<evidence type="ECO:0000256" key="2">
    <source>
        <dbReference type="ARBA" id="ARBA00022475"/>
    </source>
</evidence>
<dbReference type="PROSITE" id="PS50894">
    <property type="entry name" value="HPT"/>
    <property type="match status" value="1"/>
</dbReference>
<evidence type="ECO:0000256" key="11">
    <source>
        <dbReference type="PROSITE-ProRule" id="PRU00169"/>
    </source>
</evidence>
<keyword evidence="15" id="KW-1185">Reference proteome</keyword>
<dbReference type="InterPro" id="IPR008207">
    <property type="entry name" value="Sig_transdc_His_kin_Hpt_dom"/>
</dbReference>
<keyword evidence="8" id="KW-0902">Two-component regulatory system</keyword>
<evidence type="ECO:0000256" key="10">
    <source>
        <dbReference type="PROSITE-ProRule" id="PRU00110"/>
    </source>
</evidence>
<keyword evidence="9" id="KW-0472">Membrane</keyword>
<evidence type="ECO:0000256" key="9">
    <source>
        <dbReference type="ARBA" id="ARBA00023136"/>
    </source>
</evidence>
<name>A0ABT9GSH7_9GAMM</name>
<dbReference type="SUPFAM" id="SSF52172">
    <property type="entry name" value="CheY-like"/>
    <property type="match status" value="1"/>
</dbReference>
<organism evidence="14 15">
    <name type="scientific">Alkalimonas delamerensis</name>
    <dbReference type="NCBI Taxonomy" id="265981"/>
    <lineage>
        <taxon>Bacteria</taxon>
        <taxon>Pseudomonadati</taxon>
        <taxon>Pseudomonadota</taxon>
        <taxon>Gammaproteobacteria</taxon>
        <taxon>Alkalimonas</taxon>
    </lineage>
</organism>
<dbReference type="Pfam" id="PF00072">
    <property type="entry name" value="Response_reg"/>
    <property type="match status" value="1"/>
</dbReference>
<feature type="domain" description="HPt" evidence="13">
    <location>
        <begin position="119"/>
        <end position="209"/>
    </location>
</feature>
<feature type="domain" description="Response regulatory" evidence="12">
    <location>
        <begin position="6"/>
        <end position="113"/>
    </location>
</feature>
<evidence type="ECO:0000256" key="4">
    <source>
        <dbReference type="ARBA" id="ARBA00022692"/>
    </source>
</evidence>
<dbReference type="PANTHER" id="PTHR45339:SF1">
    <property type="entry name" value="HYBRID SIGNAL TRANSDUCTION HISTIDINE KINASE J"/>
    <property type="match status" value="1"/>
</dbReference>
<gene>
    <name evidence="14" type="ORF">Q3O59_12980</name>
</gene>
<sequence length="209" mass="23276">MTNTVRLILAEDDVFLCQLLQLQCESLGAEVVAVANGEDAVRLALSYDYDVLLMDIQMPVCDGIQAMTMLRQLGYERPIYAMSADKVDTTGFTAVLTKPLQETDLRALLQQHQPKAPTELVVAPELRQQFINSLTDLHQQMQASFEQQNWQELQRLSHKLKGSAGSFGYPAISEQADQLQAELQHRASATAIEALLRQLFALLSEVNDG</sequence>
<keyword evidence="6" id="KW-0067">ATP-binding</keyword>
<evidence type="ECO:0000256" key="8">
    <source>
        <dbReference type="ARBA" id="ARBA00023012"/>
    </source>
</evidence>
<dbReference type="InterPro" id="IPR001789">
    <property type="entry name" value="Sig_transdc_resp-reg_receiver"/>
</dbReference>
<feature type="modified residue" description="Phosphohistidine" evidence="10">
    <location>
        <position position="158"/>
    </location>
</feature>
<dbReference type="EMBL" id="JAUZVY010000005">
    <property type="protein sequence ID" value="MDP4529936.1"/>
    <property type="molecule type" value="Genomic_DNA"/>
</dbReference>
<accession>A0ABT9GSH7</accession>
<dbReference type="PANTHER" id="PTHR45339">
    <property type="entry name" value="HYBRID SIGNAL TRANSDUCTION HISTIDINE KINASE J"/>
    <property type="match status" value="1"/>
</dbReference>
<protein>
    <submittedName>
        <fullName evidence="14">Response regulator</fullName>
    </submittedName>
</protein>
<evidence type="ECO:0000256" key="1">
    <source>
        <dbReference type="ARBA" id="ARBA00004651"/>
    </source>
</evidence>
<evidence type="ECO:0000256" key="6">
    <source>
        <dbReference type="ARBA" id="ARBA00022840"/>
    </source>
</evidence>
<dbReference type="InterPro" id="IPR036641">
    <property type="entry name" value="HPT_dom_sf"/>
</dbReference>
<keyword evidence="5" id="KW-0547">Nucleotide-binding</keyword>
<dbReference type="Gene3D" id="3.40.50.2300">
    <property type="match status" value="1"/>
</dbReference>
<dbReference type="Gene3D" id="1.20.120.160">
    <property type="entry name" value="HPT domain"/>
    <property type="match status" value="1"/>
</dbReference>
<dbReference type="Proteomes" id="UP001236258">
    <property type="component" value="Unassembled WGS sequence"/>
</dbReference>
<keyword evidence="4" id="KW-0812">Transmembrane</keyword>
<evidence type="ECO:0000256" key="5">
    <source>
        <dbReference type="ARBA" id="ARBA00022741"/>
    </source>
</evidence>
<comment type="caution">
    <text evidence="14">The sequence shown here is derived from an EMBL/GenBank/DDBJ whole genome shotgun (WGS) entry which is preliminary data.</text>
</comment>
<dbReference type="InterPro" id="IPR011006">
    <property type="entry name" value="CheY-like_superfamily"/>
</dbReference>
<dbReference type="CDD" id="cd00088">
    <property type="entry name" value="HPT"/>
    <property type="match status" value="1"/>
</dbReference>
<proteinExistence type="predicted"/>
<evidence type="ECO:0000256" key="3">
    <source>
        <dbReference type="ARBA" id="ARBA00022553"/>
    </source>
</evidence>
<feature type="modified residue" description="4-aspartylphosphate" evidence="11">
    <location>
        <position position="55"/>
    </location>
</feature>